<sequence length="200" mass="22773">MNLYLVPNDPEVMTLVSSNGIAHYQVTTSKPQAFGTPAVSRIKRPAETENDSIVAEIEWRRWGAHPIVRSNVFDGSVQELQVKELLYKLGSRWSPTRYFLGNDDEVYRWKVVKGIGPILTNYNTGKEVARFKQNLVEEGFFRGERKWHLQVQPSSLDIDMVVITFMIMEKKRRDRVADPHAVRALDHDEDPGEGGGTECG</sequence>
<feature type="domain" description="DUF6593" evidence="2">
    <location>
        <begin position="8"/>
        <end position="174"/>
    </location>
</feature>
<dbReference type="OrthoDB" id="2798132at2759"/>
<dbReference type="Pfam" id="PF20236">
    <property type="entry name" value="DUF6593"/>
    <property type="match status" value="1"/>
</dbReference>
<evidence type="ECO:0000256" key="1">
    <source>
        <dbReference type="SAM" id="MobiDB-lite"/>
    </source>
</evidence>
<proteinExistence type="predicted"/>
<dbReference type="InterPro" id="IPR046528">
    <property type="entry name" value="DUF6593"/>
</dbReference>
<evidence type="ECO:0000313" key="3">
    <source>
        <dbReference type="EMBL" id="KZT11581.1"/>
    </source>
</evidence>
<reference evidence="3 4" key="1">
    <citation type="journal article" date="2016" name="Mol. Biol. Evol.">
        <title>Comparative Genomics of Early-Diverging Mushroom-Forming Fungi Provides Insights into the Origins of Lignocellulose Decay Capabilities.</title>
        <authorList>
            <person name="Nagy L.G."/>
            <person name="Riley R."/>
            <person name="Tritt A."/>
            <person name="Adam C."/>
            <person name="Daum C."/>
            <person name="Floudas D."/>
            <person name="Sun H."/>
            <person name="Yadav J.S."/>
            <person name="Pangilinan J."/>
            <person name="Larsson K.H."/>
            <person name="Matsuura K."/>
            <person name="Barry K."/>
            <person name="Labutti K."/>
            <person name="Kuo R."/>
            <person name="Ohm R.A."/>
            <person name="Bhattacharya S.S."/>
            <person name="Shirouzu T."/>
            <person name="Yoshinaga Y."/>
            <person name="Martin F.M."/>
            <person name="Grigoriev I.V."/>
            <person name="Hibbett D.S."/>
        </authorList>
    </citation>
    <scope>NUCLEOTIDE SEQUENCE [LARGE SCALE GENOMIC DNA]</scope>
    <source>
        <strain evidence="3 4">93-53</strain>
    </source>
</reference>
<gene>
    <name evidence="3" type="ORF">LAESUDRAFT_692574</name>
</gene>
<feature type="region of interest" description="Disordered" evidence="1">
    <location>
        <begin position="180"/>
        <end position="200"/>
    </location>
</feature>
<protein>
    <recommendedName>
        <fullName evidence="2">DUF6593 domain-containing protein</fullName>
    </recommendedName>
</protein>
<accession>A0A165HD94</accession>
<dbReference type="GeneID" id="63823161"/>
<organism evidence="3 4">
    <name type="scientific">Laetiporus sulphureus 93-53</name>
    <dbReference type="NCBI Taxonomy" id="1314785"/>
    <lineage>
        <taxon>Eukaryota</taxon>
        <taxon>Fungi</taxon>
        <taxon>Dikarya</taxon>
        <taxon>Basidiomycota</taxon>
        <taxon>Agaricomycotina</taxon>
        <taxon>Agaricomycetes</taxon>
        <taxon>Polyporales</taxon>
        <taxon>Laetiporus</taxon>
    </lineage>
</organism>
<dbReference type="AlphaFoldDB" id="A0A165HD94"/>
<evidence type="ECO:0000313" key="4">
    <source>
        <dbReference type="Proteomes" id="UP000076871"/>
    </source>
</evidence>
<keyword evidence="4" id="KW-1185">Reference proteome</keyword>
<name>A0A165HD94_9APHY</name>
<dbReference type="EMBL" id="KV427607">
    <property type="protein sequence ID" value="KZT11581.1"/>
    <property type="molecule type" value="Genomic_DNA"/>
</dbReference>
<dbReference type="InParanoid" id="A0A165HD94"/>
<dbReference type="Proteomes" id="UP000076871">
    <property type="component" value="Unassembled WGS sequence"/>
</dbReference>
<dbReference type="RefSeq" id="XP_040769321.1">
    <property type="nucleotide sequence ID" value="XM_040906132.1"/>
</dbReference>
<evidence type="ECO:0000259" key="2">
    <source>
        <dbReference type="Pfam" id="PF20236"/>
    </source>
</evidence>